<comment type="caution">
    <text evidence="1">The sequence shown here is derived from an EMBL/GenBank/DDBJ whole genome shotgun (WGS) entry which is preliminary data.</text>
</comment>
<organism evidence="1 2">
    <name type="scientific">Enterococcus cecorum</name>
    <dbReference type="NCBI Taxonomy" id="44008"/>
    <lineage>
        <taxon>Bacteria</taxon>
        <taxon>Bacillati</taxon>
        <taxon>Bacillota</taxon>
        <taxon>Bacilli</taxon>
        <taxon>Lactobacillales</taxon>
        <taxon>Enterococcaceae</taxon>
        <taxon>Enterococcus</taxon>
    </lineage>
</organism>
<protein>
    <submittedName>
        <fullName evidence="1">Uncharacterized protein</fullName>
    </submittedName>
</protein>
<evidence type="ECO:0000313" key="2">
    <source>
        <dbReference type="Proteomes" id="UP000196503"/>
    </source>
</evidence>
<sequence>MDYSMDELKEAKRQIDSTLHKLGEVVKTFEQKENPKRYQS</sequence>
<dbReference type="EMBL" id="NIBL01000001">
    <property type="protein sequence ID" value="OUZ18993.1"/>
    <property type="molecule type" value="Genomic_DNA"/>
</dbReference>
<evidence type="ECO:0000313" key="1">
    <source>
        <dbReference type="EMBL" id="OUZ18993.1"/>
    </source>
</evidence>
<dbReference type="AlphaFoldDB" id="A0A200I1L4"/>
<gene>
    <name evidence="1" type="ORF">A5869_000641</name>
</gene>
<dbReference type="RefSeq" id="WP_256968750.1">
    <property type="nucleotide sequence ID" value="NZ_NIBL01000001.1"/>
</dbReference>
<name>A0A200I1L4_9ENTE</name>
<dbReference type="Proteomes" id="UP000196503">
    <property type="component" value="Unassembled WGS sequence"/>
</dbReference>
<reference evidence="1 2" key="1">
    <citation type="submission" date="2017-05" db="EMBL/GenBank/DDBJ databases">
        <title>The Genome Sequence of Enterococcus faecium 2D5_DIV0622.</title>
        <authorList>
            <consortium name="The Broad Institute Genomics Platform"/>
            <consortium name="The Broad Institute Genomic Center for Infectious Diseases"/>
            <person name="Earl A."/>
            <person name="Manson A."/>
            <person name="Schwartman J."/>
            <person name="Gilmore M."/>
            <person name="Abouelleil A."/>
            <person name="Cao P."/>
            <person name="Chapman S."/>
            <person name="Cusick C."/>
            <person name="Shea T."/>
            <person name="Young S."/>
            <person name="Neafsey D."/>
            <person name="Nusbaum C."/>
            <person name="Birren B."/>
        </authorList>
    </citation>
    <scope>NUCLEOTIDE SEQUENCE [LARGE SCALE GENOMIC DNA]</scope>
    <source>
        <strain evidence="1 2">2D5_DIV0622</strain>
    </source>
</reference>
<accession>A0A200I1L4</accession>
<proteinExistence type="predicted"/>